<feature type="transmembrane region" description="Helical" evidence="2">
    <location>
        <begin position="162"/>
        <end position="182"/>
    </location>
</feature>
<keyword evidence="2" id="KW-0256">Endoplasmic reticulum</keyword>
<keyword evidence="2" id="KW-0863">Zinc-finger</keyword>
<feature type="compositionally biased region" description="Acidic residues" evidence="3">
    <location>
        <begin position="557"/>
        <end position="568"/>
    </location>
</feature>
<comment type="caution">
    <text evidence="2">Lacks conserved residue(s) required for the propagation of feature annotation.</text>
</comment>
<keyword evidence="6" id="KW-1185">Reference proteome</keyword>
<keyword evidence="2" id="KW-0479">Metal-binding</keyword>
<dbReference type="InterPro" id="IPR040115">
    <property type="entry name" value="Lnp"/>
</dbReference>
<dbReference type="InterPro" id="IPR019273">
    <property type="entry name" value="Lunapark_Znf"/>
</dbReference>
<evidence type="ECO:0000313" key="5">
    <source>
        <dbReference type="EMBL" id="CAL1545969.1"/>
    </source>
</evidence>
<comment type="domain">
    <text evidence="2">The C4-type zinc finger motif is necessary both for its ER three-way tubular junction localization and formation.</text>
</comment>
<evidence type="ECO:0000256" key="1">
    <source>
        <dbReference type="ARBA" id="ARBA00009940"/>
    </source>
</evidence>
<feature type="compositionally biased region" description="Low complexity" evidence="3">
    <location>
        <begin position="516"/>
        <end position="531"/>
    </location>
</feature>
<feature type="transmembrane region" description="Helical" evidence="2">
    <location>
        <begin position="42"/>
        <end position="64"/>
    </location>
</feature>
<feature type="compositionally biased region" description="Polar residues" evidence="3">
    <location>
        <begin position="416"/>
        <end position="431"/>
    </location>
</feature>
<dbReference type="Pfam" id="PF10058">
    <property type="entry name" value="Zn_ribbon_10"/>
    <property type="match status" value="1"/>
</dbReference>
<proteinExistence type="inferred from homology"/>
<feature type="compositionally biased region" description="Basic and acidic residues" evidence="3">
    <location>
        <begin position="393"/>
        <end position="406"/>
    </location>
</feature>
<feature type="region of interest" description="Disordered" evidence="3">
    <location>
        <begin position="377"/>
        <end position="568"/>
    </location>
</feature>
<gene>
    <name evidence="5" type="ORF">GSLYS_00019346001</name>
</gene>
<reference evidence="5 6" key="1">
    <citation type="submission" date="2024-04" db="EMBL/GenBank/DDBJ databases">
        <authorList>
            <consortium name="Genoscope - CEA"/>
            <person name="William W."/>
        </authorList>
    </citation>
    <scope>NUCLEOTIDE SEQUENCE [LARGE SCALE GENOMIC DNA]</scope>
</reference>
<comment type="similarity">
    <text evidence="1 2">Belongs to the lunapark family.</text>
</comment>
<keyword evidence="2" id="KW-0472">Membrane</keyword>
<keyword evidence="2" id="KW-0812">Transmembrane</keyword>
<feature type="compositionally biased region" description="Acidic residues" evidence="3">
    <location>
        <begin position="382"/>
        <end position="392"/>
    </location>
</feature>
<feature type="transmembrane region" description="Helical" evidence="2">
    <location>
        <begin position="70"/>
        <end position="90"/>
    </location>
</feature>
<organism evidence="5 6">
    <name type="scientific">Lymnaea stagnalis</name>
    <name type="common">Great pond snail</name>
    <name type="synonym">Helix stagnalis</name>
    <dbReference type="NCBI Taxonomy" id="6523"/>
    <lineage>
        <taxon>Eukaryota</taxon>
        <taxon>Metazoa</taxon>
        <taxon>Spiralia</taxon>
        <taxon>Lophotrochozoa</taxon>
        <taxon>Mollusca</taxon>
        <taxon>Gastropoda</taxon>
        <taxon>Heterobranchia</taxon>
        <taxon>Euthyneura</taxon>
        <taxon>Panpulmonata</taxon>
        <taxon>Hygrophila</taxon>
        <taxon>Lymnaeoidea</taxon>
        <taxon>Lymnaeidae</taxon>
        <taxon>Lymnaea</taxon>
    </lineage>
</organism>
<dbReference type="GO" id="GO:1903373">
    <property type="term" value="P:positive regulation of endoplasmic reticulum tubular network organization"/>
    <property type="evidence" value="ECO:0007669"/>
    <property type="project" value="UniProtKB-UniRule"/>
</dbReference>
<evidence type="ECO:0000313" key="6">
    <source>
        <dbReference type="Proteomes" id="UP001497497"/>
    </source>
</evidence>
<sequence>MGAIIARFKRQQTTIEVLEGIEKEITRLQRNRKENQDKLKKFVTSFLIYSIIVYIIAALVFFFLYFPETWGLRLVYSLPLLAFPFIIWGLKKLLYWYFVKRISSNDLALQSLREKKKQILEDVMETETYKKAREILEKFDPSRLRQLEVKHTESHATHCNAAFSNLCICYAVSTYIAIVGIIHMGLSSMKDNLKSVNMPQNISLLKMKLIFLFLIITSDLLIHQRNVQSPRGRQAVTPRMMAPPSQAVRQSMSSFNATPSGPRPQMNPRMSGAVRGSVPTGGGYVMAPGPPMPRSVLPRERGTMDRLMDYLVGDGPENRYALICFQCHSHNGMALKEEFEYLSFRCCYCYYINPARKQRPTAPRLEFFAPRGADPKLAAAESNEESDDDDVSDGNRSDGSGKDSLKSDLSMDSSSTKTGNPSADNLDSNSVHGIEKIDTASIPGGDPNSTGRVKEIYDSSNGQVQQNPKFSASEPPASSVHQDPSANNIRSGERHHRDSSKVLTKGAGTPHVAHLNVNGVSDVTDSNSNNNYGNSTEADQADADRSTDGGESHDLPMMDETDTCVDNQ</sequence>
<comment type="function">
    <text evidence="2">Plays a role in determining ER morphology.</text>
</comment>
<keyword evidence="2" id="KW-0862">Zinc</keyword>
<protein>
    <recommendedName>
        <fullName evidence="2">Endoplasmic reticulum junction formation protein lunapark</fullName>
    </recommendedName>
</protein>
<accession>A0AAV2IFY7</accession>
<dbReference type="AlphaFoldDB" id="A0AAV2IFY7"/>
<dbReference type="PANTHER" id="PTHR22166:SF12">
    <property type="entry name" value="ENDOPLASMIC RETICULUM JUNCTION FORMATION PROTEIN LUNAPARK"/>
    <property type="match status" value="1"/>
</dbReference>
<feature type="compositionally biased region" description="Polar residues" evidence="3">
    <location>
        <begin position="479"/>
        <end position="490"/>
    </location>
</feature>
<feature type="compositionally biased region" description="Basic and acidic residues" evidence="3">
    <location>
        <begin position="491"/>
        <end position="500"/>
    </location>
</feature>
<comment type="caution">
    <text evidence="5">The sequence shown here is derived from an EMBL/GenBank/DDBJ whole genome shotgun (WGS) entry which is preliminary data.</text>
</comment>
<evidence type="ECO:0000259" key="4">
    <source>
        <dbReference type="Pfam" id="PF10058"/>
    </source>
</evidence>
<dbReference type="Proteomes" id="UP001497497">
    <property type="component" value="Unassembled WGS sequence"/>
</dbReference>
<comment type="subcellular location">
    <subcellularLocation>
        <location evidence="2">Endoplasmic reticulum membrane</location>
        <topology evidence="2">Multi-pass membrane protein</topology>
    </subcellularLocation>
</comment>
<dbReference type="EMBL" id="CAXITT010000756">
    <property type="protein sequence ID" value="CAL1545969.1"/>
    <property type="molecule type" value="Genomic_DNA"/>
</dbReference>
<feature type="compositionally biased region" description="Polar residues" evidence="3">
    <location>
        <begin position="458"/>
        <end position="470"/>
    </location>
</feature>
<dbReference type="PANTHER" id="PTHR22166">
    <property type="entry name" value="ENDOPLASMIC RETICULUM JUNCTION FORMATION PROTEIN LUNAPARK"/>
    <property type="match status" value="1"/>
</dbReference>
<name>A0AAV2IFY7_LYMST</name>
<feature type="compositionally biased region" description="Basic and acidic residues" evidence="3">
    <location>
        <begin position="542"/>
        <end position="556"/>
    </location>
</feature>
<evidence type="ECO:0000256" key="3">
    <source>
        <dbReference type="SAM" id="MobiDB-lite"/>
    </source>
</evidence>
<feature type="domain" description="Lunapark zinc ribbon" evidence="4">
    <location>
        <begin position="304"/>
        <end position="353"/>
    </location>
</feature>
<keyword evidence="2" id="KW-1133">Transmembrane helix</keyword>
<dbReference type="GO" id="GO:0008270">
    <property type="term" value="F:zinc ion binding"/>
    <property type="evidence" value="ECO:0007669"/>
    <property type="project" value="UniProtKB-KW"/>
</dbReference>
<evidence type="ECO:0000256" key="2">
    <source>
        <dbReference type="RuleBase" id="RU367073"/>
    </source>
</evidence>
<dbReference type="GO" id="GO:0071788">
    <property type="term" value="P:endoplasmic reticulum tubular network maintenance"/>
    <property type="evidence" value="ECO:0007669"/>
    <property type="project" value="UniProtKB-UniRule"/>
</dbReference>
<dbReference type="GO" id="GO:0098826">
    <property type="term" value="C:endoplasmic reticulum tubular network membrane"/>
    <property type="evidence" value="ECO:0007669"/>
    <property type="project" value="UniProtKB-UniRule"/>
</dbReference>